<dbReference type="SUPFAM" id="SSF52161">
    <property type="entry name" value="Ribosomal protein L13"/>
    <property type="match status" value="1"/>
</dbReference>
<evidence type="ECO:0000256" key="2">
    <source>
        <dbReference type="ARBA" id="ARBA00023274"/>
    </source>
</evidence>
<organism evidence="3 4">
    <name type="scientific">Candidatus Hodgkinia cicadicola</name>
    <dbReference type="NCBI Taxonomy" id="573658"/>
    <lineage>
        <taxon>Bacteria</taxon>
        <taxon>Pseudomonadati</taxon>
        <taxon>Pseudomonadota</taxon>
        <taxon>Alphaproteobacteria</taxon>
        <taxon>Hyphomicrobiales</taxon>
        <taxon>Candidatus Hodgkinia</taxon>
    </lineage>
</organism>
<proteinExistence type="predicted"/>
<dbReference type="Pfam" id="PF00572">
    <property type="entry name" value="Ribosomal_L13"/>
    <property type="match status" value="1"/>
</dbReference>
<dbReference type="InterPro" id="IPR005822">
    <property type="entry name" value="Ribosomal_uL13"/>
</dbReference>
<keyword evidence="1 3" id="KW-0689">Ribosomal protein</keyword>
<dbReference type="InterPro" id="IPR036899">
    <property type="entry name" value="Ribosomal_uL13_sf"/>
</dbReference>
<comment type="caution">
    <text evidence="3">The sequence shown here is derived from an EMBL/GenBank/DDBJ whole genome shotgun (WGS) entry which is preliminary data.</text>
</comment>
<evidence type="ECO:0000256" key="1">
    <source>
        <dbReference type="ARBA" id="ARBA00022980"/>
    </source>
</evidence>
<accession>A0ABX4MHB7</accession>
<sequence>MCLTISPNHCCTKWYIIDCYNKSIGRMASRLSVLLKRINNNDAYHASKLVLVNVNGLKIGCNLLIKRYWRHTGYPGGIKFKYGRSFSIPMLIKVILLKMLNKTILDRNILEDLLIVEDLERINHIKSIQYIDV</sequence>
<keyword evidence="2" id="KW-0687">Ribonucleoprotein</keyword>
<keyword evidence="4" id="KW-1185">Reference proteome</keyword>
<dbReference type="Gene3D" id="3.90.1180.10">
    <property type="entry name" value="Ribosomal protein L13"/>
    <property type="match status" value="1"/>
</dbReference>
<evidence type="ECO:0000313" key="4">
    <source>
        <dbReference type="Proteomes" id="UP000229529"/>
    </source>
</evidence>
<evidence type="ECO:0000313" key="3">
    <source>
        <dbReference type="EMBL" id="PIM96340.1"/>
    </source>
</evidence>
<name>A0ABX4MHB7_9HYPH</name>
<dbReference type="GO" id="GO:0005840">
    <property type="term" value="C:ribosome"/>
    <property type="evidence" value="ECO:0007669"/>
    <property type="project" value="UniProtKB-KW"/>
</dbReference>
<dbReference type="Proteomes" id="UP000229529">
    <property type="component" value="Unassembled WGS sequence"/>
</dbReference>
<dbReference type="EMBL" id="NXGS01000087">
    <property type="protein sequence ID" value="PIM96340.1"/>
    <property type="molecule type" value="Genomic_DNA"/>
</dbReference>
<reference evidence="3" key="1">
    <citation type="submission" date="2017-09" db="EMBL/GenBank/DDBJ databases">
        <authorList>
            <person name="Campbell M.A."/>
            <person name="Lukasik P."/>
            <person name="Simon C."/>
            <person name="McCutcheon J.P."/>
        </authorList>
    </citation>
    <scope>NUCLEOTIDE SEQUENCE [LARGE SCALE GENOMIC DNA]</scope>
    <source>
        <strain evidence="3">ALECUR</strain>
    </source>
</reference>
<protein>
    <submittedName>
        <fullName evidence="3">50S ribosomal protein L13</fullName>
    </submittedName>
</protein>
<gene>
    <name evidence="3" type="primary">rplM</name>
    <name evidence="3" type="ORF">alecur_126</name>
</gene>